<proteinExistence type="predicted"/>
<dbReference type="GO" id="GO:0003964">
    <property type="term" value="F:RNA-directed DNA polymerase activity"/>
    <property type="evidence" value="ECO:0007669"/>
    <property type="project" value="UniProtKB-KW"/>
</dbReference>
<feature type="domain" description="Reverse transcriptase zinc-binding" evidence="1">
    <location>
        <begin position="75"/>
        <end position="154"/>
    </location>
</feature>
<dbReference type="PANTHER" id="PTHR36617:SF5">
    <property type="entry name" value="OS05G0421675 PROTEIN"/>
    <property type="match status" value="1"/>
</dbReference>
<keyword evidence="3" id="KW-1185">Reference proteome</keyword>
<dbReference type="Proteomes" id="UP000265520">
    <property type="component" value="Unassembled WGS sequence"/>
</dbReference>
<accession>A0A392Q2T2</accession>
<name>A0A392Q2T2_9FABA</name>
<keyword evidence="2" id="KW-0808">Transferase</keyword>
<dbReference type="AlphaFoldDB" id="A0A392Q2T2"/>
<protein>
    <submittedName>
        <fullName evidence="2">Putative non-LTR retroelement reverse transcriptase related protein</fullName>
    </submittedName>
</protein>
<reference evidence="2 3" key="1">
    <citation type="journal article" date="2018" name="Front. Plant Sci.">
        <title>Red Clover (Trifolium pratense) and Zigzag Clover (T. medium) - A Picture of Genomic Similarities and Differences.</title>
        <authorList>
            <person name="Dluhosova J."/>
            <person name="Istvanek J."/>
            <person name="Nedelnik J."/>
            <person name="Repkova J."/>
        </authorList>
    </citation>
    <scope>NUCLEOTIDE SEQUENCE [LARGE SCALE GENOMIC DNA]</scope>
    <source>
        <strain evidence="3">cv. 10/8</strain>
        <tissue evidence="2">Leaf</tissue>
    </source>
</reference>
<dbReference type="PANTHER" id="PTHR36617">
    <property type="entry name" value="PROTEIN, PUTATIVE-RELATED"/>
    <property type="match status" value="1"/>
</dbReference>
<comment type="caution">
    <text evidence="2">The sequence shown here is derived from an EMBL/GenBank/DDBJ whole genome shotgun (WGS) entry which is preliminary data.</text>
</comment>
<evidence type="ECO:0000313" key="2">
    <source>
        <dbReference type="EMBL" id="MCI18621.1"/>
    </source>
</evidence>
<dbReference type="EMBL" id="LXQA010111073">
    <property type="protein sequence ID" value="MCI18621.1"/>
    <property type="molecule type" value="Genomic_DNA"/>
</dbReference>
<keyword evidence="2" id="KW-0695">RNA-directed DNA polymerase</keyword>
<dbReference type="InterPro" id="IPR026960">
    <property type="entry name" value="RVT-Znf"/>
</dbReference>
<feature type="non-terminal residue" evidence="2">
    <location>
        <position position="1"/>
    </location>
</feature>
<evidence type="ECO:0000259" key="1">
    <source>
        <dbReference type="Pfam" id="PF13966"/>
    </source>
</evidence>
<evidence type="ECO:0000313" key="3">
    <source>
        <dbReference type="Proteomes" id="UP000265520"/>
    </source>
</evidence>
<organism evidence="2 3">
    <name type="scientific">Trifolium medium</name>
    <dbReference type="NCBI Taxonomy" id="97028"/>
    <lineage>
        <taxon>Eukaryota</taxon>
        <taxon>Viridiplantae</taxon>
        <taxon>Streptophyta</taxon>
        <taxon>Embryophyta</taxon>
        <taxon>Tracheophyta</taxon>
        <taxon>Spermatophyta</taxon>
        <taxon>Magnoliopsida</taxon>
        <taxon>eudicotyledons</taxon>
        <taxon>Gunneridae</taxon>
        <taxon>Pentapetalae</taxon>
        <taxon>rosids</taxon>
        <taxon>fabids</taxon>
        <taxon>Fabales</taxon>
        <taxon>Fabaceae</taxon>
        <taxon>Papilionoideae</taxon>
        <taxon>50 kb inversion clade</taxon>
        <taxon>NPAAA clade</taxon>
        <taxon>Hologalegina</taxon>
        <taxon>IRL clade</taxon>
        <taxon>Trifolieae</taxon>
        <taxon>Trifolium</taxon>
    </lineage>
</organism>
<dbReference type="Pfam" id="PF13966">
    <property type="entry name" value="zf-RVT"/>
    <property type="match status" value="1"/>
</dbReference>
<keyword evidence="2" id="KW-0548">Nucleotidyltransferase</keyword>
<sequence length="156" mass="18233">GGTLETRFPRLFGLTLEQETSVAEMCSLGWGVGEEGWRWRRRLFVWEEGLFEECCLLLANELDKWRWLPDFDGVYSVSSAYYWLTHQAPMDPSSHKDVVWNKLVPLKVSLFMWCLLNNRLPTKDDLIRREILDGDSALCSGACCKEETFSHFFLRM</sequence>